<dbReference type="GO" id="GO:0003684">
    <property type="term" value="F:damaged DNA binding"/>
    <property type="evidence" value="ECO:0007669"/>
    <property type="project" value="TreeGrafter"/>
</dbReference>
<keyword evidence="1" id="KW-0547">Nucleotide-binding</keyword>
<dbReference type="WBParaSite" id="TCLT_0000854401-mRNA-1">
    <property type="protein sequence ID" value="TCLT_0000854401-mRNA-1"/>
    <property type="gene ID" value="TCLT_0000854401"/>
</dbReference>
<dbReference type="GO" id="GO:0003678">
    <property type="term" value="F:DNA helicase activity"/>
    <property type="evidence" value="ECO:0007669"/>
    <property type="project" value="InterPro"/>
</dbReference>
<protein>
    <submittedName>
        <fullName evidence="8">Helicase ATP-binding domain-containing protein</fullName>
    </submittedName>
</protein>
<evidence type="ECO:0000256" key="4">
    <source>
        <dbReference type="SAM" id="SignalP"/>
    </source>
</evidence>
<dbReference type="OMA" id="FRFCETI"/>
<evidence type="ECO:0000256" key="3">
    <source>
        <dbReference type="ARBA" id="ARBA00022840"/>
    </source>
</evidence>
<dbReference type="InterPro" id="IPR014013">
    <property type="entry name" value="Helic_SF1/SF2_ATP-bd_DinG/Rad3"/>
</dbReference>
<dbReference type="SUPFAM" id="SSF52540">
    <property type="entry name" value="P-loop containing nucleoside triphosphate hydrolases"/>
    <property type="match status" value="1"/>
</dbReference>
<keyword evidence="2" id="KW-0378">Hydrolase</keyword>
<evidence type="ECO:0000313" key="8">
    <source>
        <dbReference type="WBParaSite" id="TCLT_0000854401-mRNA-1"/>
    </source>
</evidence>
<dbReference type="PANTHER" id="PTHR11472:SF1">
    <property type="entry name" value="GENERAL TRANSCRIPTION AND DNA REPAIR FACTOR IIH HELICASE SUBUNIT XPD"/>
    <property type="match status" value="1"/>
</dbReference>
<feature type="domain" description="Helicase ATP-binding" evidence="5">
    <location>
        <begin position="22"/>
        <end position="285"/>
    </location>
</feature>
<dbReference type="InterPro" id="IPR006554">
    <property type="entry name" value="Helicase-like_DEXD_c2"/>
</dbReference>
<proteinExistence type="predicted"/>
<dbReference type="PANTHER" id="PTHR11472">
    <property type="entry name" value="DNA REPAIR DEAD HELICASE RAD3/XP-D SUBFAMILY MEMBER"/>
    <property type="match status" value="1"/>
</dbReference>
<dbReference type="PROSITE" id="PS00690">
    <property type="entry name" value="DEAH_ATP_HELICASE"/>
    <property type="match status" value="1"/>
</dbReference>
<dbReference type="OrthoDB" id="272481at2759"/>
<dbReference type="GO" id="GO:0005634">
    <property type="term" value="C:nucleus"/>
    <property type="evidence" value="ECO:0007669"/>
    <property type="project" value="TreeGrafter"/>
</dbReference>
<name>A0A0N5D690_THECL</name>
<evidence type="ECO:0000313" key="6">
    <source>
        <dbReference type="EMBL" id="VDN06102.1"/>
    </source>
</evidence>
<dbReference type="Proteomes" id="UP000276776">
    <property type="component" value="Unassembled WGS sequence"/>
</dbReference>
<dbReference type="PROSITE" id="PS51193">
    <property type="entry name" value="HELICASE_ATP_BIND_2"/>
    <property type="match status" value="1"/>
</dbReference>
<evidence type="ECO:0000256" key="1">
    <source>
        <dbReference type="ARBA" id="ARBA00022741"/>
    </source>
</evidence>
<keyword evidence="3" id="KW-0067">ATP-binding</keyword>
<feature type="signal peptide" evidence="4">
    <location>
        <begin position="1"/>
        <end position="22"/>
    </location>
</feature>
<keyword evidence="4" id="KW-0732">Signal</keyword>
<dbReference type="SMART" id="SM00488">
    <property type="entry name" value="DEXDc2"/>
    <property type="match status" value="1"/>
</dbReference>
<dbReference type="EMBL" id="UYYF01004648">
    <property type="protein sequence ID" value="VDN06102.1"/>
    <property type="molecule type" value="Genomic_DNA"/>
</dbReference>
<keyword evidence="7" id="KW-1185">Reference proteome</keyword>
<feature type="chain" id="PRO_5043126648" evidence="4">
    <location>
        <begin position="23"/>
        <end position="285"/>
    </location>
</feature>
<dbReference type="GO" id="GO:0006366">
    <property type="term" value="P:transcription by RNA polymerase II"/>
    <property type="evidence" value="ECO:0007669"/>
    <property type="project" value="TreeGrafter"/>
</dbReference>
<dbReference type="GO" id="GO:0005524">
    <property type="term" value="F:ATP binding"/>
    <property type="evidence" value="ECO:0007669"/>
    <property type="project" value="UniProtKB-KW"/>
</dbReference>
<evidence type="ECO:0000256" key="2">
    <source>
        <dbReference type="ARBA" id="ARBA00022801"/>
    </source>
</evidence>
<dbReference type="STRING" id="103827.A0A0N5D690"/>
<dbReference type="GO" id="GO:0006974">
    <property type="term" value="P:DNA damage response"/>
    <property type="evidence" value="ECO:0007669"/>
    <property type="project" value="UniProtKB-ARBA"/>
</dbReference>
<dbReference type="InterPro" id="IPR013020">
    <property type="entry name" value="Rad3/Chl1-like"/>
</dbReference>
<dbReference type="InterPro" id="IPR027417">
    <property type="entry name" value="P-loop_NTPase"/>
</dbReference>
<dbReference type="InterPro" id="IPR010614">
    <property type="entry name" value="RAD3-like_helicase_DEAD"/>
</dbReference>
<dbReference type="InterPro" id="IPR045028">
    <property type="entry name" value="DinG/Rad3-like"/>
</dbReference>
<sequence>MFKYFIAQVIFLFSLFRIDVDGLEVYFPYDFIYPEQILYMGELKKALDAKGHCLLEMPSGTGKTVSLLSLVVAYMLRFPDRLDKLVYCSRTIPEIEKCVEELRNLFKYYEQCDEKLPPLFAVALSARKNLCINDSVSSLRPSSLVDGACQRLTASFVRAKRRINQELPYCSFFENFDEQKNLSYPNGVYNLQDLRKWGRQKGLCPYFLSRNAVDRAHIVVYSYHYILDPKIAELVSKNFSRHSCVVFDEAHNIDNVCIESMSVTLTKTTVDKGVQKLNELQEHVQ</sequence>
<evidence type="ECO:0000259" key="5">
    <source>
        <dbReference type="PROSITE" id="PS51193"/>
    </source>
</evidence>
<dbReference type="AlphaFoldDB" id="A0A0N5D690"/>
<dbReference type="GO" id="GO:0045951">
    <property type="term" value="P:positive regulation of mitotic recombination"/>
    <property type="evidence" value="ECO:0007669"/>
    <property type="project" value="TreeGrafter"/>
</dbReference>
<dbReference type="GO" id="GO:0016818">
    <property type="term" value="F:hydrolase activity, acting on acid anhydrides, in phosphorus-containing anhydrides"/>
    <property type="evidence" value="ECO:0007669"/>
    <property type="project" value="InterPro"/>
</dbReference>
<gene>
    <name evidence="6" type="ORF">TCLT_LOCUS8533</name>
</gene>
<dbReference type="NCBIfam" id="TIGR00604">
    <property type="entry name" value="rad3"/>
    <property type="match status" value="1"/>
</dbReference>
<organism evidence="8">
    <name type="scientific">Thelazia callipaeda</name>
    <name type="common">Oriental eyeworm</name>
    <name type="synonym">Parasitic nematode</name>
    <dbReference type="NCBI Taxonomy" id="103827"/>
    <lineage>
        <taxon>Eukaryota</taxon>
        <taxon>Metazoa</taxon>
        <taxon>Ecdysozoa</taxon>
        <taxon>Nematoda</taxon>
        <taxon>Chromadorea</taxon>
        <taxon>Rhabditida</taxon>
        <taxon>Spirurina</taxon>
        <taxon>Spiruromorpha</taxon>
        <taxon>Thelazioidea</taxon>
        <taxon>Thelaziidae</taxon>
        <taxon>Thelazia</taxon>
    </lineage>
</organism>
<dbReference type="Pfam" id="PF06733">
    <property type="entry name" value="DEAD_2"/>
    <property type="match status" value="1"/>
</dbReference>
<dbReference type="InterPro" id="IPR002464">
    <property type="entry name" value="DNA/RNA_helicase_DEAH_CS"/>
</dbReference>
<dbReference type="Gene3D" id="3.40.50.300">
    <property type="entry name" value="P-loop containing nucleotide triphosphate hydrolases"/>
    <property type="match status" value="1"/>
</dbReference>
<accession>A0A0N5D690</accession>
<reference evidence="8" key="1">
    <citation type="submission" date="2017-02" db="UniProtKB">
        <authorList>
            <consortium name="WormBaseParasite"/>
        </authorList>
    </citation>
    <scope>IDENTIFICATION</scope>
</reference>
<evidence type="ECO:0000313" key="7">
    <source>
        <dbReference type="Proteomes" id="UP000276776"/>
    </source>
</evidence>
<reference evidence="6 7" key="2">
    <citation type="submission" date="2018-11" db="EMBL/GenBank/DDBJ databases">
        <authorList>
            <consortium name="Pathogen Informatics"/>
        </authorList>
    </citation>
    <scope>NUCLEOTIDE SEQUENCE [LARGE SCALE GENOMIC DNA]</scope>
</reference>